<name>A0A0G9JTC8_9BACT</name>
<dbReference type="EMBL" id="JAIQ01000147">
    <property type="protein sequence ID" value="KLD97543.1"/>
    <property type="molecule type" value="Genomic_DNA"/>
</dbReference>
<dbReference type="Proteomes" id="UP000035514">
    <property type="component" value="Unassembled WGS sequence"/>
</dbReference>
<organism evidence="1 2">
    <name type="scientific">Aliarcobacter butzleri L348</name>
    <dbReference type="NCBI Taxonomy" id="1447256"/>
    <lineage>
        <taxon>Bacteria</taxon>
        <taxon>Pseudomonadati</taxon>
        <taxon>Campylobacterota</taxon>
        <taxon>Epsilonproteobacteria</taxon>
        <taxon>Campylobacterales</taxon>
        <taxon>Arcobacteraceae</taxon>
        <taxon>Aliarcobacter</taxon>
    </lineage>
</organism>
<reference evidence="1 2" key="1">
    <citation type="submission" date="2014-01" db="EMBL/GenBank/DDBJ databases">
        <title>Development of a Comparative Genomic Fingerprinting Assay for High Resolution Genotyping of Arcobacter butzleri.</title>
        <authorList>
            <person name="Webb A.L."/>
            <person name="Inglis G.D."/>
            <person name="Kruczkiewicz P."/>
            <person name="Selinger L.B."/>
            <person name="Taboada E.N."/>
        </authorList>
    </citation>
    <scope>NUCLEOTIDE SEQUENCE [LARGE SCALE GENOMIC DNA]</scope>
    <source>
        <strain evidence="1 2">L348</strain>
    </source>
</reference>
<dbReference type="AlphaFoldDB" id="A0A0G9JTC8"/>
<gene>
    <name evidence="1" type="ORF">AA20_10970</name>
</gene>
<comment type="caution">
    <text evidence="1">The sequence shown here is derived from an EMBL/GenBank/DDBJ whole genome shotgun (WGS) entry which is preliminary data.</text>
</comment>
<evidence type="ECO:0000313" key="1">
    <source>
        <dbReference type="EMBL" id="KLD97543.1"/>
    </source>
</evidence>
<protein>
    <submittedName>
        <fullName evidence="1">Uncharacterized protein</fullName>
    </submittedName>
</protein>
<sequence>MNTIEILIYYSKLKTVQDLVNNIDLVTDIVKDDVYKIAKSKQIYFADFDFTYSTAVSVLNNQIKKKHLNGVKRFFKLENIEDKLNWLISRILNNMLNLTTNPKYKLYFNPKKIDIYKGNYQENDDFERIIQILDIQKLDKSIIKEGLCRVWQKAIYDKDFDYLDFTELCEKYGFEADKVLGSHASTQIQFKKCQAGKFNYQLELII</sequence>
<dbReference type="PATRIC" id="fig|1447256.3.peg.2145"/>
<evidence type="ECO:0000313" key="2">
    <source>
        <dbReference type="Proteomes" id="UP000035514"/>
    </source>
</evidence>
<dbReference type="RefSeq" id="WP_046997258.1">
    <property type="nucleotide sequence ID" value="NZ_JAIQ01000147.1"/>
</dbReference>
<proteinExistence type="predicted"/>
<accession>A0A0G9JTC8</accession>